<evidence type="ECO:0000259" key="2">
    <source>
        <dbReference type="Pfam" id="PF13472"/>
    </source>
</evidence>
<keyword evidence="1" id="KW-0732">Signal</keyword>
<dbReference type="CDD" id="cd01823">
    <property type="entry name" value="SEST_like"/>
    <property type="match status" value="1"/>
</dbReference>
<keyword evidence="3" id="KW-0378">Hydrolase</keyword>
<dbReference type="PANTHER" id="PTHR37981:SF1">
    <property type="entry name" value="SGNH HYDROLASE-TYPE ESTERASE DOMAIN-CONTAINING PROTEIN"/>
    <property type="match status" value="1"/>
</dbReference>
<dbReference type="Gene3D" id="3.40.50.1110">
    <property type="entry name" value="SGNH hydrolase"/>
    <property type="match status" value="1"/>
</dbReference>
<accession>A0ABX1JGP7</accession>
<name>A0ABX1JGP7_9PSEU</name>
<dbReference type="Pfam" id="PF13472">
    <property type="entry name" value="Lipase_GDSL_2"/>
    <property type="match status" value="1"/>
</dbReference>
<dbReference type="RefSeq" id="WP_168523186.1">
    <property type="nucleotide sequence ID" value="NZ_JAAXLS010000070.1"/>
</dbReference>
<dbReference type="InterPro" id="IPR013830">
    <property type="entry name" value="SGNH_hydro"/>
</dbReference>
<evidence type="ECO:0000256" key="1">
    <source>
        <dbReference type="SAM" id="SignalP"/>
    </source>
</evidence>
<dbReference type="InterPro" id="IPR036514">
    <property type="entry name" value="SGNH_hydro_sf"/>
</dbReference>
<reference evidence="3 4" key="1">
    <citation type="submission" date="2020-04" db="EMBL/GenBank/DDBJ databases">
        <title>Novel species.</title>
        <authorList>
            <person name="Teo W.F.A."/>
            <person name="Lipun K."/>
            <person name="Srisuk N."/>
            <person name="Duangmal K."/>
        </authorList>
    </citation>
    <scope>NUCLEOTIDE SEQUENCE [LARGE SCALE GENOMIC DNA]</scope>
    <source>
        <strain evidence="3 4">K13G38</strain>
    </source>
</reference>
<sequence>MRARRSLFVAVLALCTVLASTLTASASNARVNYVALGDSYTAGPLIPVQRLDPFGCFRSTSNYPAQLAARLKARLYVDVSCSGADTSDMTAPQSIPLGSNPPQLDALRQSTNLVTIGIGGNDYGVFGTIVGTCPGLRNSDPTGNPCQRHFTVNGVDTIKAEIANTEHNITKVLAEIHSRAPHAKVLAIGYPRIAPPSGTCPDILPFADGDYAWLNSVEKALNDAVSGAVATDGKASYVDMFKPSLGHDACSAQPWINGKDAKPYAAAYHPFFSGMAGMAAVIYGKLS</sequence>
<evidence type="ECO:0000313" key="3">
    <source>
        <dbReference type="EMBL" id="NKQ58908.1"/>
    </source>
</evidence>
<feature type="chain" id="PRO_5046207147" evidence="1">
    <location>
        <begin position="27"/>
        <end position="287"/>
    </location>
</feature>
<dbReference type="InterPro" id="IPR037460">
    <property type="entry name" value="SEST-like"/>
</dbReference>
<organism evidence="3 4">
    <name type="scientific">Amycolatopsis acididurans</name>
    <dbReference type="NCBI Taxonomy" id="2724524"/>
    <lineage>
        <taxon>Bacteria</taxon>
        <taxon>Bacillati</taxon>
        <taxon>Actinomycetota</taxon>
        <taxon>Actinomycetes</taxon>
        <taxon>Pseudonocardiales</taxon>
        <taxon>Pseudonocardiaceae</taxon>
        <taxon>Amycolatopsis</taxon>
    </lineage>
</organism>
<evidence type="ECO:0000313" key="4">
    <source>
        <dbReference type="Proteomes" id="UP000715441"/>
    </source>
</evidence>
<feature type="domain" description="SGNH hydrolase-type esterase" evidence="2">
    <location>
        <begin position="35"/>
        <end position="258"/>
    </location>
</feature>
<dbReference type="EMBL" id="JAAXLS010000070">
    <property type="protein sequence ID" value="NKQ58908.1"/>
    <property type="molecule type" value="Genomic_DNA"/>
</dbReference>
<dbReference type="GO" id="GO:0016787">
    <property type="term" value="F:hydrolase activity"/>
    <property type="evidence" value="ECO:0007669"/>
    <property type="project" value="UniProtKB-KW"/>
</dbReference>
<protein>
    <submittedName>
        <fullName evidence="3">SGNH/GDSL hydrolase family protein</fullName>
    </submittedName>
</protein>
<feature type="signal peptide" evidence="1">
    <location>
        <begin position="1"/>
        <end position="26"/>
    </location>
</feature>
<gene>
    <name evidence="3" type="ORF">HFP15_39300</name>
</gene>
<comment type="caution">
    <text evidence="3">The sequence shown here is derived from an EMBL/GenBank/DDBJ whole genome shotgun (WGS) entry which is preliminary data.</text>
</comment>
<dbReference type="PANTHER" id="PTHR37981">
    <property type="entry name" value="LIPASE 2"/>
    <property type="match status" value="1"/>
</dbReference>
<keyword evidence="4" id="KW-1185">Reference proteome</keyword>
<proteinExistence type="predicted"/>
<dbReference type="SUPFAM" id="SSF52266">
    <property type="entry name" value="SGNH hydrolase"/>
    <property type="match status" value="1"/>
</dbReference>
<dbReference type="Proteomes" id="UP000715441">
    <property type="component" value="Unassembled WGS sequence"/>
</dbReference>